<dbReference type="InterPro" id="IPR056522">
    <property type="entry name" value="KIAA2026_hel"/>
</dbReference>
<dbReference type="EnsemblMetazoa" id="XM_014384162.2">
    <property type="protein sequence ID" value="XP_014239648.1"/>
    <property type="gene ID" value="LOC106661050"/>
</dbReference>
<dbReference type="InterPro" id="IPR040214">
    <property type="entry name" value="BRD10"/>
</dbReference>
<evidence type="ECO:0000256" key="4">
    <source>
        <dbReference type="SAM" id="MobiDB-lite"/>
    </source>
</evidence>
<protein>
    <recommendedName>
        <fullName evidence="5">Bromo domain-containing protein</fullName>
    </recommendedName>
</protein>
<feature type="compositionally biased region" description="Basic residues" evidence="4">
    <location>
        <begin position="659"/>
        <end position="672"/>
    </location>
</feature>
<organism evidence="6 7">
    <name type="scientific">Cimex lectularius</name>
    <name type="common">Bed bug</name>
    <name type="synonym">Acanthia lectularia</name>
    <dbReference type="NCBI Taxonomy" id="79782"/>
    <lineage>
        <taxon>Eukaryota</taxon>
        <taxon>Metazoa</taxon>
        <taxon>Ecdysozoa</taxon>
        <taxon>Arthropoda</taxon>
        <taxon>Hexapoda</taxon>
        <taxon>Insecta</taxon>
        <taxon>Pterygota</taxon>
        <taxon>Neoptera</taxon>
        <taxon>Paraneoptera</taxon>
        <taxon>Hemiptera</taxon>
        <taxon>Heteroptera</taxon>
        <taxon>Panheteroptera</taxon>
        <taxon>Cimicomorpha</taxon>
        <taxon>Cimicidae</taxon>
        <taxon>Cimex</taxon>
    </lineage>
</organism>
<dbReference type="PRINTS" id="PR00503">
    <property type="entry name" value="BROMODOMAIN"/>
</dbReference>
<dbReference type="InterPro" id="IPR036427">
    <property type="entry name" value="Bromodomain-like_sf"/>
</dbReference>
<feature type="compositionally biased region" description="Acidic residues" evidence="4">
    <location>
        <begin position="210"/>
        <end position="228"/>
    </location>
</feature>
<dbReference type="GeneID" id="106661050"/>
<dbReference type="RefSeq" id="XP_014239658.1">
    <property type="nucleotide sequence ID" value="XM_014384172.2"/>
</dbReference>
<feature type="region of interest" description="Disordered" evidence="4">
    <location>
        <begin position="1"/>
        <end position="23"/>
    </location>
</feature>
<accession>A0A8I6R755</accession>
<keyword evidence="7" id="KW-1185">Reference proteome</keyword>
<dbReference type="Pfam" id="PF00439">
    <property type="entry name" value="Bromodomain"/>
    <property type="match status" value="1"/>
</dbReference>
<dbReference type="Pfam" id="PF23450">
    <property type="entry name" value="KIAA2026_hel"/>
    <property type="match status" value="1"/>
</dbReference>
<dbReference type="RefSeq" id="XP_024084118.1">
    <property type="nucleotide sequence ID" value="XM_024228350.1"/>
</dbReference>
<dbReference type="PROSITE" id="PS50014">
    <property type="entry name" value="BROMODOMAIN_2"/>
    <property type="match status" value="1"/>
</dbReference>
<name>A0A8I6R755_CIMLE</name>
<keyword evidence="3" id="KW-0175">Coiled coil</keyword>
<dbReference type="SMART" id="SM00297">
    <property type="entry name" value="BROMO"/>
    <property type="match status" value="1"/>
</dbReference>
<keyword evidence="1 2" id="KW-0103">Bromodomain</keyword>
<dbReference type="EnsemblMetazoa" id="XM_014384154.2">
    <property type="protein sequence ID" value="XP_014239640.1"/>
    <property type="gene ID" value="LOC106661050"/>
</dbReference>
<evidence type="ECO:0000259" key="5">
    <source>
        <dbReference type="PROSITE" id="PS50014"/>
    </source>
</evidence>
<dbReference type="CDD" id="cd04369">
    <property type="entry name" value="Bromodomain"/>
    <property type="match status" value="1"/>
</dbReference>
<dbReference type="EnsemblMetazoa" id="XM_014384172.2">
    <property type="protein sequence ID" value="XP_014239658.1"/>
    <property type="gene ID" value="LOC106661050"/>
</dbReference>
<dbReference type="PANTHER" id="PTHR31095:SF3">
    <property type="entry name" value="RIKEN CDNA 9930021J03 GENE"/>
    <property type="match status" value="1"/>
</dbReference>
<dbReference type="AlphaFoldDB" id="A0A8I6R755"/>
<dbReference type="Gene3D" id="1.20.920.10">
    <property type="entry name" value="Bromodomain-like"/>
    <property type="match status" value="1"/>
</dbReference>
<dbReference type="EnsemblMetazoa" id="XM_024228350.1">
    <property type="protein sequence ID" value="XP_024084118.1"/>
    <property type="gene ID" value="LOC106661050"/>
</dbReference>
<evidence type="ECO:0000256" key="2">
    <source>
        <dbReference type="PROSITE-ProRule" id="PRU00035"/>
    </source>
</evidence>
<dbReference type="PANTHER" id="PTHR31095">
    <property type="entry name" value="RIKEN CDNA 9930021J03 GENE"/>
    <property type="match status" value="1"/>
</dbReference>
<proteinExistence type="predicted"/>
<feature type="coiled-coil region" evidence="3">
    <location>
        <begin position="251"/>
        <end position="291"/>
    </location>
</feature>
<evidence type="ECO:0000256" key="1">
    <source>
        <dbReference type="ARBA" id="ARBA00023117"/>
    </source>
</evidence>
<dbReference type="SUPFAM" id="SSF47370">
    <property type="entry name" value="Bromodomain"/>
    <property type="match status" value="1"/>
</dbReference>
<sequence>MDLETEGGCHPEEGGHKRGKKKKLVQEVYDPLPPKATEGKNFEISQELEYANRILQAIMKLKNIQPFYEKPNPDSFGMSSYYKIVKEPMWLYEVKRKLEEGEYNGLSDFVKDMRLLLENCYRFWGVQHRITKKGLLMEHKLEQRLQEIPKPLLDKLNRENPDNNQEVDVVNNEVQNLPFVPNEIVDLDDYEENDEAEAPVDQENQKDQEDMNDMEENESNSGDFDEDSNNSTVYSSSVVYYTTKVFQSKILEKVLKNEVDEEDEADDSEEAKELEQKMLSWERENLVTEEIQQEIRKMWQLAEIGHFLKLTFEVLNVEEMTQYEVERMLLMPRESLTLTTLMTSMLSPEIKRASLDESPLMPYEVWTGKLSRKIEEWLGVFYLSNDRLEVYEKIGIEPYFWDVIRLTNPLTEKRFHEISFFQRVYIVKSLCNNLLHTNKTIQDLFNEENPLVEGIRPVVLGKDAEGSKYISLPFLPEIRIYKETKVLNKTLSQWRTPEGCVFKLQKFHITPVWDEDEQQINVAPSETFSLIADDLDSLIALIEESKENELFSLVTKLNQYQKEARSYRIKCDGLRALYQQWNNYQNRPPEYFTNMLNLWLRTEKPVVQTVQSNPNESGDLGESSSCVLGKRRSVTMSFKGFNSDADDFFDSDSDWEANHKKRRRRGPKKKAKESKEQKMEFNSTSNSIIENNDSSMASEGVNESFQQAGSKQVDFEETKPTLSELNAYMAKAENKNNIEKLDTPTPSIRVVPLAKMKEEKADDVICISSDEDKDDDVVLSGANQIKKTITNVQSLTQQVTVQQVSLLHMPEVKKQVLVPVSNQSSVTPMRIQRPRSFPTQETRQRAVTIQNVRVPMPQTPVFPQNRGRIVMPSPMKQQQVVMPQPIPAAGAQQQTWQRSPRQQSPRQQYQYSPRARTPTSPMTRMRTPTTPVNNRAMTSPRQMTPRALFNSPNRAQQRAVPAPINSSPDTIEGMLTVGSDPDGTYRYRVKLSDGGIINLSRAEVEDIRQKNNGILPQKVNVPLVKRKGF</sequence>
<evidence type="ECO:0000313" key="7">
    <source>
        <dbReference type="Proteomes" id="UP000494040"/>
    </source>
</evidence>
<dbReference type="InterPro" id="IPR001487">
    <property type="entry name" value="Bromodomain"/>
</dbReference>
<feature type="domain" description="Bromo" evidence="5">
    <location>
        <begin position="59"/>
        <end position="131"/>
    </location>
</feature>
<dbReference type="OrthoDB" id="6608380at2759"/>
<feature type="compositionally biased region" description="Low complexity" evidence="4">
    <location>
        <begin position="887"/>
        <end position="931"/>
    </location>
</feature>
<feature type="region of interest" description="Disordered" evidence="4">
    <location>
        <begin position="952"/>
        <end position="972"/>
    </location>
</feature>
<dbReference type="RefSeq" id="XP_014239640.1">
    <property type="nucleotide sequence ID" value="XM_014384154.2"/>
</dbReference>
<evidence type="ECO:0000256" key="3">
    <source>
        <dbReference type="SAM" id="Coils"/>
    </source>
</evidence>
<reference evidence="6" key="1">
    <citation type="submission" date="2022-01" db="UniProtKB">
        <authorList>
            <consortium name="EnsemblMetazoa"/>
        </authorList>
    </citation>
    <scope>IDENTIFICATION</scope>
</reference>
<feature type="compositionally biased region" description="Basic and acidic residues" evidence="4">
    <location>
        <begin position="7"/>
        <end position="16"/>
    </location>
</feature>
<evidence type="ECO:0000313" key="6">
    <source>
        <dbReference type="EnsemblMetazoa" id="XP_014239640.1"/>
    </source>
</evidence>
<feature type="region of interest" description="Disordered" evidence="4">
    <location>
        <begin position="887"/>
        <end position="939"/>
    </location>
</feature>
<feature type="region of interest" description="Disordered" evidence="4">
    <location>
        <begin position="194"/>
        <end position="231"/>
    </location>
</feature>
<dbReference type="KEGG" id="clec:106661050"/>
<feature type="region of interest" description="Disordered" evidence="4">
    <location>
        <begin position="657"/>
        <end position="682"/>
    </location>
</feature>
<dbReference type="RefSeq" id="XP_014239648.1">
    <property type="nucleotide sequence ID" value="XM_014384162.2"/>
</dbReference>
<dbReference type="Proteomes" id="UP000494040">
    <property type="component" value="Unassembled WGS sequence"/>
</dbReference>